<comment type="caution">
    <text evidence="8">The sequence shown here is derived from an EMBL/GenBank/DDBJ whole genome shotgun (WGS) entry which is preliminary data.</text>
</comment>
<name>A0A919ETR4_STRFL</name>
<sequence>MYLADGRDRPGRGSATDGTRPPGRVPSVVWALGAVSLLTDVSAEMVTAVLPLYLVAGLGLSPLGVGLVDGLQHGVTALVRVLAGHAGDRWGRHKAVAGAGYALSALCKPLLLAAQGLASVGAVIALDRIGKGVRTAPRDALIALASAPEVRGRAFGAHRALDTAGALLGPLLAFAVLLAVPDGAAGPGAYDAVFTVSACVAALGLAVLLLLVPGRPVPGAGAEAGAASRPRLAEAAGLLRDRRLRRLVGRALWLGGCTVGDAFVYLILQRRTGLSDGAFALLPPVTAAVFLLLAAPLGRCADRFGRWRVFLGGHVVLLGAYGLLLGGAGSPVLLVVVPVLHGTFYAATDGVLMAAASALLPAGLGGTGLALVQSAQALARFGASVVFGALWQARGDRFALAAAAVALALAVVAAGRPGPAAPVPPVPPAREGVR</sequence>
<comment type="subcellular location">
    <subcellularLocation>
        <location evidence="1">Cell membrane</location>
        <topology evidence="1">Multi-pass membrane protein</topology>
    </subcellularLocation>
</comment>
<organism evidence="8 9">
    <name type="scientific">Streptomyces filamentosus</name>
    <name type="common">Streptomyces roseosporus</name>
    <dbReference type="NCBI Taxonomy" id="67294"/>
    <lineage>
        <taxon>Bacteria</taxon>
        <taxon>Bacillati</taxon>
        <taxon>Actinomycetota</taxon>
        <taxon>Actinomycetes</taxon>
        <taxon>Kitasatosporales</taxon>
        <taxon>Streptomycetaceae</taxon>
        <taxon>Streptomyces</taxon>
    </lineage>
</organism>
<feature type="domain" description="Major facilitator superfamily (MFS) profile" evidence="7">
    <location>
        <begin position="28"/>
        <end position="420"/>
    </location>
</feature>
<evidence type="ECO:0000256" key="3">
    <source>
        <dbReference type="ARBA" id="ARBA00022989"/>
    </source>
</evidence>
<evidence type="ECO:0000256" key="6">
    <source>
        <dbReference type="SAM" id="Phobius"/>
    </source>
</evidence>
<dbReference type="InterPro" id="IPR011701">
    <property type="entry name" value="MFS"/>
</dbReference>
<dbReference type="CDD" id="cd17370">
    <property type="entry name" value="MFS_MJ1317_like"/>
    <property type="match status" value="1"/>
</dbReference>
<dbReference type="Proteomes" id="UP000632849">
    <property type="component" value="Unassembled WGS sequence"/>
</dbReference>
<feature type="transmembrane region" description="Helical" evidence="6">
    <location>
        <begin position="160"/>
        <end position="180"/>
    </location>
</feature>
<gene>
    <name evidence="8" type="ORF">GCM10017667_73640</name>
</gene>
<reference evidence="8" key="2">
    <citation type="submission" date="2020-09" db="EMBL/GenBank/DDBJ databases">
        <authorList>
            <person name="Sun Q."/>
            <person name="Ohkuma M."/>
        </authorList>
    </citation>
    <scope>NUCLEOTIDE SEQUENCE</scope>
    <source>
        <strain evidence="8">JCM 4122</strain>
    </source>
</reference>
<evidence type="ECO:0000256" key="4">
    <source>
        <dbReference type="ARBA" id="ARBA00023136"/>
    </source>
</evidence>
<feature type="transmembrane region" description="Helical" evidence="6">
    <location>
        <begin position="247"/>
        <end position="268"/>
    </location>
</feature>
<evidence type="ECO:0000313" key="8">
    <source>
        <dbReference type="EMBL" id="GHG26461.1"/>
    </source>
</evidence>
<dbReference type="InterPro" id="IPR036259">
    <property type="entry name" value="MFS_trans_sf"/>
</dbReference>
<proteinExistence type="predicted"/>
<dbReference type="PROSITE" id="PS50850">
    <property type="entry name" value="MFS"/>
    <property type="match status" value="1"/>
</dbReference>
<evidence type="ECO:0000256" key="2">
    <source>
        <dbReference type="ARBA" id="ARBA00022692"/>
    </source>
</evidence>
<dbReference type="PANTHER" id="PTHR23518:SF2">
    <property type="entry name" value="MAJOR FACILITATOR SUPERFAMILY TRANSPORTER"/>
    <property type="match status" value="1"/>
</dbReference>
<dbReference type="AlphaFoldDB" id="A0A919ETR4"/>
<evidence type="ECO:0000313" key="9">
    <source>
        <dbReference type="Proteomes" id="UP000632849"/>
    </source>
</evidence>
<evidence type="ECO:0000259" key="7">
    <source>
        <dbReference type="PROSITE" id="PS50850"/>
    </source>
</evidence>
<dbReference type="InterPro" id="IPR020846">
    <property type="entry name" value="MFS_dom"/>
</dbReference>
<feature type="transmembrane region" description="Helical" evidence="6">
    <location>
        <begin position="351"/>
        <end position="372"/>
    </location>
</feature>
<feature type="transmembrane region" description="Helical" evidence="6">
    <location>
        <begin position="280"/>
        <end position="297"/>
    </location>
</feature>
<dbReference type="RefSeq" id="WP_190044589.1">
    <property type="nucleotide sequence ID" value="NZ_BNBE01000004.1"/>
</dbReference>
<reference evidence="8" key="1">
    <citation type="journal article" date="2014" name="Int. J. Syst. Evol. Microbiol.">
        <title>Complete genome sequence of Corynebacterium casei LMG S-19264T (=DSM 44701T), isolated from a smear-ripened cheese.</title>
        <authorList>
            <consortium name="US DOE Joint Genome Institute (JGI-PGF)"/>
            <person name="Walter F."/>
            <person name="Albersmeier A."/>
            <person name="Kalinowski J."/>
            <person name="Ruckert C."/>
        </authorList>
    </citation>
    <scope>NUCLEOTIDE SEQUENCE</scope>
    <source>
        <strain evidence="8">JCM 4122</strain>
    </source>
</reference>
<feature type="compositionally biased region" description="Basic and acidic residues" evidence="5">
    <location>
        <begin position="1"/>
        <end position="11"/>
    </location>
</feature>
<feature type="transmembrane region" description="Helical" evidence="6">
    <location>
        <begin position="309"/>
        <end position="339"/>
    </location>
</feature>
<dbReference type="Pfam" id="PF07690">
    <property type="entry name" value="MFS_1"/>
    <property type="match status" value="1"/>
</dbReference>
<dbReference type="Gene3D" id="1.20.1250.20">
    <property type="entry name" value="MFS general substrate transporter like domains"/>
    <property type="match status" value="1"/>
</dbReference>
<dbReference type="GO" id="GO:0022857">
    <property type="term" value="F:transmembrane transporter activity"/>
    <property type="evidence" value="ECO:0007669"/>
    <property type="project" value="InterPro"/>
</dbReference>
<protein>
    <submittedName>
        <fullName evidence="8">MFS transporter</fullName>
    </submittedName>
</protein>
<dbReference type="PANTHER" id="PTHR23518">
    <property type="entry name" value="C-METHYLTRANSFERASE"/>
    <property type="match status" value="1"/>
</dbReference>
<keyword evidence="4 6" id="KW-0472">Membrane</keyword>
<feature type="transmembrane region" description="Helical" evidence="6">
    <location>
        <begin position="398"/>
        <end position="415"/>
    </location>
</feature>
<evidence type="ECO:0000256" key="1">
    <source>
        <dbReference type="ARBA" id="ARBA00004651"/>
    </source>
</evidence>
<feature type="transmembrane region" description="Helical" evidence="6">
    <location>
        <begin position="192"/>
        <end position="212"/>
    </location>
</feature>
<evidence type="ECO:0000256" key="5">
    <source>
        <dbReference type="SAM" id="MobiDB-lite"/>
    </source>
</evidence>
<dbReference type="GO" id="GO:0005886">
    <property type="term" value="C:plasma membrane"/>
    <property type="evidence" value="ECO:0007669"/>
    <property type="project" value="UniProtKB-SubCell"/>
</dbReference>
<keyword evidence="3 6" id="KW-1133">Transmembrane helix</keyword>
<accession>A0A919ETR4</accession>
<keyword evidence="2 6" id="KW-0812">Transmembrane</keyword>
<dbReference type="EMBL" id="BNBE01000004">
    <property type="protein sequence ID" value="GHG26461.1"/>
    <property type="molecule type" value="Genomic_DNA"/>
</dbReference>
<keyword evidence="9" id="KW-1185">Reference proteome</keyword>
<dbReference type="SUPFAM" id="SSF103473">
    <property type="entry name" value="MFS general substrate transporter"/>
    <property type="match status" value="1"/>
</dbReference>
<feature type="region of interest" description="Disordered" evidence="5">
    <location>
        <begin position="1"/>
        <end position="21"/>
    </location>
</feature>